<comment type="caution">
    <text evidence="8">The sequence shown here is derived from an EMBL/GenBank/DDBJ whole genome shotgun (WGS) entry which is preliminary data.</text>
</comment>
<dbReference type="GO" id="GO:0098552">
    <property type="term" value="C:side of membrane"/>
    <property type="evidence" value="ECO:0007669"/>
    <property type="project" value="UniProtKB-KW"/>
</dbReference>
<keyword evidence="3" id="KW-0336">GPI-anchor</keyword>
<dbReference type="Pfam" id="PF25079">
    <property type="entry name" value="COB_C"/>
    <property type="match status" value="1"/>
</dbReference>
<keyword evidence="6" id="KW-0449">Lipoprotein</keyword>
<protein>
    <recommendedName>
        <fullName evidence="7">COBRA C-terminal domain-containing protein</fullName>
    </recommendedName>
</protein>
<evidence type="ECO:0000256" key="3">
    <source>
        <dbReference type="ARBA" id="ARBA00022622"/>
    </source>
</evidence>
<reference evidence="8" key="1">
    <citation type="submission" date="2022-12" db="EMBL/GenBank/DDBJ databases">
        <title>Draft genome assemblies for two species of Escallonia (Escalloniales).</title>
        <authorList>
            <person name="Chanderbali A."/>
            <person name="Dervinis C."/>
            <person name="Anghel I."/>
            <person name="Soltis D."/>
            <person name="Soltis P."/>
            <person name="Zapata F."/>
        </authorList>
    </citation>
    <scope>NUCLEOTIDE SEQUENCE</scope>
    <source>
        <strain evidence="8">UCBG92.1500</strain>
        <tissue evidence="8">Leaf</tissue>
    </source>
</reference>
<dbReference type="PANTHER" id="PTHR31673:SF57">
    <property type="entry name" value="COBRA-LIKE PROTEIN"/>
    <property type="match status" value="1"/>
</dbReference>
<evidence type="ECO:0000256" key="6">
    <source>
        <dbReference type="ARBA" id="ARBA00023288"/>
    </source>
</evidence>
<dbReference type="GO" id="GO:0052324">
    <property type="term" value="P:plant-type cell wall cellulose biosynthetic process"/>
    <property type="evidence" value="ECO:0007669"/>
    <property type="project" value="TreeGrafter"/>
</dbReference>
<dbReference type="Proteomes" id="UP001187471">
    <property type="component" value="Unassembled WGS sequence"/>
</dbReference>
<evidence type="ECO:0000313" key="9">
    <source>
        <dbReference type="Proteomes" id="UP001187471"/>
    </source>
</evidence>
<keyword evidence="9" id="KW-1185">Reference proteome</keyword>
<dbReference type="PANTHER" id="PTHR31673">
    <property type="entry name" value="PROTEIN COBRA"/>
    <property type="match status" value="1"/>
</dbReference>
<comment type="similarity">
    <text evidence="2">Belongs to the COBRA family.</text>
</comment>
<organism evidence="8 9">
    <name type="scientific">Escallonia rubra</name>
    <dbReference type="NCBI Taxonomy" id="112253"/>
    <lineage>
        <taxon>Eukaryota</taxon>
        <taxon>Viridiplantae</taxon>
        <taxon>Streptophyta</taxon>
        <taxon>Embryophyta</taxon>
        <taxon>Tracheophyta</taxon>
        <taxon>Spermatophyta</taxon>
        <taxon>Magnoliopsida</taxon>
        <taxon>eudicotyledons</taxon>
        <taxon>Gunneridae</taxon>
        <taxon>Pentapetalae</taxon>
        <taxon>asterids</taxon>
        <taxon>campanulids</taxon>
        <taxon>Escalloniales</taxon>
        <taxon>Escalloniaceae</taxon>
        <taxon>Escallonia</taxon>
    </lineage>
</organism>
<keyword evidence="3" id="KW-0472">Membrane</keyword>
<dbReference type="InterPro" id="IPR006918">
    <property type="entry name" value="COBRA_pln"/>
</dbReference>
<keyword evidence="5" id="KW-0325">Glycoprotein</keyword>
<evidence type="ECO:0000256" key="5">
    <source>
        <dbReference type="ARBA" id="ARBA00023180"/>
    </source>
</evidence>
<evidence type="ECO:0000256" key="1">
    <source>
        <dbReference type="ARBA" id="ARBA00004609"/>
    </source>
</evidence>
<gene>
    <name evidence="8" type="ORF">RJ640_021750</name>
</gene>
<comment type="subcellular location">
    <subcellularLocation>
        <location evidence="1">Cell membrane</location>
        <topology evidence="1">Lipid-anchor</topology>
        <topology evidence="1">GPI-anchor</topology>
    </subcellularLocation>
</comment>
<dbReference type="GO" id="GO:0010215">
    <property type="term" value="P:cellulose microfibril organization"/>
    <property type="evidence" value="ECO:0007669"/>
    <property type="project" value="InterPro"/>
</dbReference>
<dbReference type="AlphaFoldDB" id="A0AA88ULM0"/>
<keyword evidence="4" id="KW-0732">Signal</keyword>
<name>A0AA88ULM0_9ASTE</name>
<accession>A0AA88ULM0</accession>
<evidence type="ECO:0000256" key="4">
    <source>
        <dbReference type="ARBA" id="ARBA00022729"/>
    </source>
</evidence>
<feature type="domain" description="COBRA C-terminal" evidence="7">
    <location>
        <begin position="2"/>
        <end position="142"/>
    </location>
</feature>
<evidence type="ECO:0000259" key="7">
    <source>
        <dbReference type="Pfam" id="PF25079"/>
    </source>
</evidence>
<evidence type="ECO:0000256" key="2">
    <source>
        <dbReference type="ARBA" id="ARBA00005507"/>
    </source>
</evidence>
<proteinExistence type="inferred from homology"/>
<evidence type="ECO:0000313" key="8">
    <source>
        <dbReference type="EMBL" id="KAK2979802.1"/>
    </source>
</evidence>
<dbReference type="GO" id="GO:0005886">
    <property type="term" value="C:plasma membrane"/>
    <property type="evidence" value="ECO:0007669"/>
    <property type="project" value="UniProtKB-SubCell"/>
</dbReference>
<sequence length="175" mass="20312">MCPIRVHWHVKANYKEYWLYKIAITNFNYGFDYSQWTLVAQHPNLDCVSRVYSFVYKPLLPYQSINKIMNTVAVADDSGMFYGTKKLHNYFLLEAGPDGNVQTEILLQKDMNTFTLKRGWAFPRKIYFNGDECMMPLPDSYPSLPNSALHAHQRALPTQAILVSVAFFIFGNHFL</sequence>
<dbReference type="InterPro" id="IPR056900">
    <property type="entry name" value="COB_C"/>
</dbReference>
<dbReference type="EMBL" id="JAVXUO010001710">
    <property type="protein sequence ID" value="KAK2979802.1"/>
    <property type="molecule type" value="Genomic_DNA"/>
</dbReference>